<reference evidence="2 3" key="1">
    <citation type="submission" date="2019-04" db="EMBL/GenBank/DDBJ databases">
        <authorList>
            <person name="Hwang J.C."/>
        </authorList>
    </citation>
    <scope>NUCLEOTIDE SEQUENCE [LARGE SCALE GENOMIC DNA]</scope>
    <source>
        <strain evidence="2 3">IMCC35002</strain>
    </source>
</reference>
<comment type="caution">
    <text evidence="2">The sequence shown here is derived from an EMBL/GenBank/DDBJ whole genome shotgun (WGS) entry which is preliminary data.</text>
</comment>
<keyword evidence="1" id="KW-0812">Transmembrane</keyword>
<evidence type="ECO:0000313" key="2">
    <source>
        <dbReference type="EMBL" id="TKB58686.1"/>
    </source>
</evidence>
<keyword evidence="3" id="KW-1185">Reference proteome</keyword>
<organism evidence="2 3">
    <name type="scientific">Ferrimonas aestuarii</name>
    <dbReference type="NCBI Taxonomy" id="2569539"/>
    <lineage>
        <taxon>Bacteria</taxon>
        <taxon>Pseudomonadati</taxon>
        <taxon>Pseudomonadota</taxon>
        <taxon>Gammaproteobacteria</taxon>
        <taxon>Alteromonadales</taxon>
        <taxon>Ferrimonadaceae</taxon>
        <taxon>Ferrimonas</taxon>
    </lineage>
</organism>
<evidence type="ECO:0000313" key="3">
    <source>
        <dbReference type="Proteomes" id="UP000305675"/>
    </source>
</evidence>
<dbReference type="Proteomes" id="UP000305675">
    <property type="component" value="Unassembled WGS sequence"/>
</dbReference>
<proteinExistence type="predicted"/>
<feature type="transmembrane region" description="Helical" evidence="1">
    <location>
        <begin position="99"/>
        <end position="122"/>
    </location>
</feature>
<dbReference type="RefSeq" id="WP_136861834.1">
    <property type="nucleotide sequence ID" value="NZ_SWCJ01000001.1"/>
</dbReference>
<name>A0A4U1BT96_9GAMM</name>
<dbReference type="EMBL" id="SWCJ01000001">
    <property type="protein sequence ID" value="TKB58686.1"/>
    <property type="molecule type" value="Genomic_DNA"/>
</dbReference>
<sequence length="276" mass="31500">MMRLFSSMRLGCALLVLAALWFALGMGLADLWGYRWPLKQLNQMPLIQWGPLMQDNPVLLLWLLSLVSLFALLGINTLVCSYKTLWPLWRRKKLRHRHFMLLPIHLFTLLVFACHGLDILWAHHPQHVQLKVGESARFEGHQIELTQIEYGNDLALIRQDQSGHTAAGRITRRSLEQFDPNLNWAFLRIIQEGSIRPIHGQAGFLTPLTFGNRSITLTDFYVPFGQEDDALTVSLTLTNNPLSGWFLGCYLALLISLILHLAHLVLFSSPSEKARC</sequence>
<keyword evidence="1" id="KW-1133">Transmembrane helix</keyword>
<protein>
    <recommendedName>
        <fullName evidence="4">ResB-like domain-containing protein</fullName>
    </recommendedName>
</protein>
<gene>
    <name evidence="2" type="ORF">FCL42_02765</name>
</gene>
<evidence type="ECO:0000256" key="1">
    <source>
        <dbReference type="SAM" id="Phobius"/>
    </source>
</evidence>
<keyword evidence="1" id="KW-0472">Membrane</keyword>
<feature type="transmembrane region" description="Helical" evidence="1">
    <location>
        <begin position="59"/>
        <end position="79"/>
    </location>
</feature>
<dbReference type="OrthoDB" id="6258760at2"/>
<dbReference type="AlphaFoldDB" id="A0A4U1BT96"/>
<feature type="transmembrane region" description="Helical" evidence="1">
    <location>
        <begin position="245"/>
        <end position="267"/>
    </location>
</feature>
<evidence type="ECO:0008006" key="4">
    <source>
        <dbReference type="Google" id="ProtNLM"/>
    </source>
</evidence>
<accession>A0A4U1BT96</accession>